<evidence type="ECO:0000313" key="5">
    <source>
        <dbReference type="EMBL" id="SHF63604.1"/>
    </source>
</evidence>
<evidence type="ECO:0000313" key="6">
    <source>
        <dbReference type="Proteomes" id="UP000184533"/>
    </source>
</evidence>
<evidence type="ECO:0000256" key="2">
    <source>
        <dbReference type="ARBA" id="ARBA00023125"/>
    </source>
</evidence>
<keyword evidence="5" id="KW-0418">Kinase</keyword>
<dbReference type="GO" id="GO:0005829">
    <property type="term" value="C:cytosol"/>
    <property type="evidence" value="ECO:0007669"/>
    <property type="project" value="TreeGrafter"/>
</dbReference>
<dbReference type="InterPro" id="IPR018490">
    <property type="entry name" value="cNMP-bd_dom_sf"/>
</dbReference>
<evidence type="ECO:0000259" key="4">
    <source>
        <dbReference type="PROSITE" id="PS51063"/>
    </source>
</evidence>
<keyword evidence="1" id="KW-0805">Transcription regulation</keyword>
<dbReference type="PANTHER" id="PTHR24567:SF74">
    <property type="entry name" value="HTH-TYPE TRANSCRIPTIONAL REGULATOR ARCR"/>
    <property type="match status" value="1"/>
</dbReference>
<sequence length="247" mass="27606">MNNRTPPNVDLSQVRNRVILELRPAAQEFLLSRSLTRKTFVGEVIYEDRAQFTHAVFPHEGVISLMAEMEDGRTIEKTSLGFEGFLGLALIMGGGVAISRSVVQVPGYTSWISVADLDEALAEFVCVREAMLRYAQALIVQTMESVACNGLHSAEQRISRWLLHARDRVMSDQFTMKQQTLSETLGVRRATVSAVCAQLQKDGILEYSRGELKIIDRPRLEQRSCQCYARVTNASLLSSNRQRPASA</sequence>
<name>A0A1M5D9H4_9HYPH</name>
<keyword evidence="5" id="KW-0808">Transferase</keyword>
<dbReference type="PROSITE" id="PS51063">
    <property type="entry name" value="HTH_CRP_2"/>
    <property type="match status" value="1"/>
</dbReference>
<dbReference type="PANTHER" id="PTHR24567">
    <property type="entry name" value="CRP FAMILY TRANSCRIPTIONAL REGULATORY PROTEIN"/>
    <property type="match status" value="1"/>
</dbReference>
<dbReference type="GO" id="GO:0003677">
    <property type="term" value="F:DNA binding"/>
    <property type="evidence" value="ECO:0007669"/>
    <property type="project" value="UniProtKB-KW"/>
</dbReference>
<proteinExistence type="predicted"/>
<evidence type="ECO:0000256" key="3">
    <source>
        <dbReference type="ARBA" id="ARBA00023163"/>
    </source>
</evidence>
<dbReference type="Proteomes" id="UP000184533">
    <property type="component" value="Unassembled WGS sequence"/>
</dbReference>
<dbReference type="SUPFAM" id="SSF46785">
    <property type="entry name" value="Winged helix' DNA-binding domain"/>
    <property type="match status" value="1"/>
</dbReference>
<dbReference type="EMBL" id="FQVC01000010">
    <property type="protein sequence ID" value="SHF63604.1"/>
    <property type="molecule type" value="Genomic_DNA"/>
</dbReference>
<accession>A0A1M5D9H4</accession>
<dbReference type="AlphaFoldDB" id="A0A1M5D9H4"/>
<dbReference type="InterPro" id="IPR014710">
    <property type="entry name" value="RmlC-like_jellyroll"/>
</dbReference>
<keyword evidence="2" id="KW-0238">DNA-binding</keyword>
<protein>
    <submittedName>
        <fullName evidence="5">cAMP-binding domain of CRP or a regulatory subunit of cAMP-dependent protein kinases</fullName>
    </submittedName>
</protein>
<evidence type="ECO:0000256" key="1">
    <source>
        <dbReference type="ARBA" id="ARBA00023015"/>
    </source>
</evidence>
<dbReference type="InterPro" id="IPR036390">
    <property type="entry name" value="WH_DNA-bd_sf"/>
</dbReference>
<feature type="domain" description="HTH crp-type" evidence="4">
    <location>
        <begin position="152"/>
        <end position="218"/>
    </location>
</feature>
<dbReference type="InterPro" id="IPR012318">
    <property type="entry name" value="HTH_CRP"/>
</dbReference>
<dbReference type="InterPro" id="IPR050397">
    <property type="entry name" value="Env_Response_Regulators"/>
</dbReference>
<dbReference type="SUPFAM" id="SSF51206">
    <property type="entry name" value="cAMP-binding domain-like"/>
    <property type="match status" value="1"/>
</dbReference>
<dbReference type="GO" id="GO:0016301">
    <property type="term" value="F:kinase activity"/>
    <property type="evidence" value="ECO:0007669"/>
    <property type="project" value="UniProtKB-KW"/>
</dbReference>
<gene>
    <name evidence="5" type="ORF">SAMN02745223_03191</name>
</gene>
<dbReference type="Pfam" id="PF13545">
    <property type="entry name" value="HTH_Crp_2"/>
    <property type="match status" value="1"/>
</dbReference>
<organism evidence="5 6">
    <name type="scientific">Devosia limi DSM 17137</name>
    <dbReference type="NCBI Taxonomy" id="1121477"/>
    <lineage>
        <taxon>Bacteria</taxon>
        <taxon>Pseudomonadati</taxon>
        <taxon>Pseudomonadota</taxon>
        <taxon>Alphaproteobacteria</taxon>
        <taxon>Hyphomicrobiales</taxon>
        <taxon>Devosiaceae</taxon>
        <taxon>Devosia</taxon>
    </lineage>
</organism>
<keyword evidence="3" id="KW-0804">Transcription</keyword>
<dbReference type="GO" id="GO:0003700">
    <property type="term" value="F:DNA-binding transcription factor activity"/>
    <property type="evidence" value="ECO:0007669"/>
    <property type="project" value="TreeGrafter"/>
</dbReference>
<reference evidence="5 6" key="1">
    <citation type="submission" date="2016-11" db="EMBL/GenBank/DDBJ databases">
        <authorList>
            <person name="Jaros S."/>
            <person name="Januszkiewicz K."/>
            <person name="Wedrychowicz H."/>
        </authorList>
    </citation>
    <scope>NUCLEOTIDE SEQUENCE [LARGE SCALE GENOMIC DNA]</scope>
    <source>
        <strain evidence="5 6">DSM 17137</strain>
    </source>
</reference>
<dbReference type="Gene3D" id="2.60.120.10">
    <property type="entry name" value="Jelly Rolls"/>
    <property type="match status" value="1"/>
</dbReference>